<dbReference type="CDD" id="cd05327">
    <property type="entry name" value="retinol-DH_like_SDR_c_like"/>
    <property type="match status" value="1"/>
</dbReference>
<dbReference type="SUPFAM" id="SSF51735">
    <property type="entry name" value="NAD(P)-binding Rossmann-fold domains"/>
    <property type="match status" value="1"/>
</dbReference>
<dbReference type="PROSITE" id="PS51257">
    <property type="entry name" value="PROKAR_LIPOPROTEIN"/>
    <property type="match status" value="1"/>
</dbReference>
<dbReference type="EMBL" id="CP118101">
    <property type="protein sequence ID" value="WDH83918.1"/>
    <property type="molecule type" value="Genomic_DNA"/>
</dbReference>
<accession>A0AAX3N3Y1</accession>
<dbReference type="Pfam" id="PF00106">
    <property type="entry name" value="adh_short"/>
    <property type="match status" value="1"/>
</dbReference>
<dbReference type="PANTHER" id="PTHR43157:SF31">
    <property type="entry name" value="PHOSPHATIDYLINOSITOL-GLYCAN BIOSYNTHESIS CLASS F PROTEIN"/>
    <property type="match status" value="1"/>
</dbReference>
<evidence type="ECO:0000313" key="4">
    <source>
        <dbReference type="EMBL" id="WDI03572.1"/>
    </source>
</evidence>
<evidence type="ECO:0000313" key="6">
    <source>
        <dbReference type="Proteomes" id="UP001221519"/>
    </source>
</evidence>
<dbReference type="GO" id="GO:0016491">
    <property type="term" value="F:oxidoreductase activity"/>
    <property type="evidence" value="ECO:0007669"/>
    <property type="project" value="UniProtKB-KW"/>
</dbReference>
<dbReference type="Proteomes" id="UP001221519">
    <property type="component" value="Chromosome"/>
</dbReference>
<evidence type="ECO:0000313" key="3">
    <source>
        <dbReference type="EMBL" id="WDH83918.1"/>
    </source>
</evidence>
<dbReference type="AlphaFoldDB" id="A0AAX3N3Y1"/>
<evidence type="ECO:0000313" key="5">
    <source>
        <dbReference type="Proteomes" id="UP001220962"/>
    </source>
</evidence>
<organism evidence="3 5">
    <name type="scientific">Paenibacillus urinalis</name>
    <dbReference type="NCBI Taxonomy" id="521520"/>
    <lineage>
        <taxon>Bacteria</taxon>
        <taxon>Bacillati</taxon>
        <taxon>Bacillota</taxon>
        <taxon>Bacilli</taxon>
        <taxon>Bacillales</taxon>
        <taxon>Paenibacillaceae</taxon>
        <taxon>Paenibacillus</taxon>
    </lineage>
</organism>
<reference evidence="3 6" key="1">
    <citation type="submission" date="2023-02" db="EMBL/GenBank/DDBJ databases">
        <title>Pathogen: clinical or host-associated sample.</title>
        <authorList>
            <person name="Hergert J."/>
            <person name="Casey R."/>
            <person name="Wagner J."/>
            <person name="Young E.L."/>
            <person name="Oakeson K.F."/>
        </authorList>
    </citation>
    <scope>NUCLEOTIDE SEQUENCE</scope>
    <source>
        <strain evidence="4 6">2022CK-00829</strain>
        <strain evidence="3">2022CK-00830</strain>
    </source>
</reference>
<dbReference type="PANTHER" id="PTHR43157">
    <property type="entry name" value="PHOSPHATIDYLINOSITOL-GLYCAN BIOSYNTHESIS CLASS F PROTEIN-RELATED"/>
    <property type="match status" value="1"/>
</dbReference>
<dbReference type="PRINTS" id="PR00080">
    <property type="entry name" value="SDRFAMILY"/>
</dbReference>
<keyword evidence="1" id="KW-0560">Oxidoreductase</keyword>
<keyword evidence="6" id="KW-1185">Reference proteome</keyword>
<comment type="similarity">
    <text evidence="2">Belongs to the short-chain dehydrogenases/reductases (SDR) family.</text>
</comment>
<name>A0AAX3N3Y1_9BACL</name>
<dbReference type="InterPro" id="IPR002347">
    <property type="entry name" value="SDR_fam"/>
</dbReference>
<dbReference type="PRINTS" id="PR00081">
    <property type="entry name" value="GDHRDH"/>
</dbReference>
<proteinExistence type="inferred from homology"/>
<dbReference type="RefSeq" id="WP_047912079.1">
    <property type="nucleotide sequence ID" value="NZ_CP118101.1"/>
</dbReference>
<dbReference type="EMBL" id="CP118108">
    <property type="protein sequence ID" value="WDI03572.1"/>
    <property type="molecule type" value="Genomic_DNA"/>
</dbReference>
<evidence type="ECO:0000256" key="1">
    <source>
        <dbReference type="ARBA" id="ARBA00023002"/>
    </source>
</evidence>
<dbReference type="Gene3D" id="3.40.50.720">
    <property type="entry name" value="NAD(P)-binding Rossmann-like Domain"/>
    <property type="match status" value="1"/>
</dbReference>
<dbReference type="InterPro" id="IPR036291">
    <property type="entry name" value="NAD(P)-bd_dom_sf"/>
</dbReference>
<sequence>MKSKTAIVTGANSGMGLATTIELALQGYHVIMACRSEERGRKALNEAIAATGSKQIELMLLDLGSLSSIRRFAEQFQSVHEKLDVLINNAGVVSLKREETSDGFEMGIGVNHLGHYLLTRLLLPSLLHAPEGRVVNVASGAYKFGKIHQEDPHLTKGFNVVKSYGQSKLANVLFTRELAYRLEGTSVTVNALHPGAVGTSIGVNRNTGFGTKIMAFLAKTPFFLSPEEGARTAIYLAIRPEVKGVTGEYFYEEKVQELKPHAMDEATSQFLWNWSAEQTGLPYDLELTRMA</sequence>
<protein>
    <submittedName>
        <fullName evidence="3">SDR family oxidoreductase</fullName>
    </submittedName>
</protein>
<gene>
    <name evidence="3" type="ORF">PUW23_06795</name>
    <name evidence="4" type="ORF">PUW25_06320</name>
</gene>
<dbReference type="Proteomes" id="UP001220962">
    <property type="component" value="Chromosome"/>
</dbReference>
<evidence type="ECO:0000256" key="2">
    <source>
        <dbReference type="RuleBase" id="RU000363"/>
    </source>
</evidence>